<organism evidence="1 2">
    <name type="scientific">Coemansia helicoidea</name>
    <dbReference type="NCBI Taxonomy" id="1286919"/>
    <lineage>
        <taxon>Eukaryota</taxon>
        <taxon>Fungi</taxon>
        <taxon>Fungi incertae sedis</taxon>
        <taxon>Zoopagomycota</taxon>
        <taxon>Kickxellomycotina</taxon>
        <taxon>Kickxellomycetes</taxon>
        <taxon>Kickxellales</taxon>
        <taxon>Kickxellaceae</taxon>
        <taxon>Coemansia</taxon>
    </lineage>
</organism>
<dbReference type="Proteomes" id="UP001140087">
    <property type="component" value="Unassembled WGS sequence"/>
</dbReference>
<proteinExistence type="predicted"/>
<gene>
    <name evidence="1" type="primary">HAP2_1</name>
    <name evidence="1" type="ORF">H4R21_000230</name>
</gene>
<evidence type="ECO:0000313" key="1">
    <source>
        <dbReference type="EMBL" id="KAJ2808049.1"/>
    </source>
</evidence>
<accession>A0ACC1LG28</accession>
<protein>
    <submittedName>
        <fullName evidence="1">Transcriptional activator</fullName>
    </submittedName>
</protein>
<evidence type="ECO:0000313" key="2">
    <source>
        <dbReference type="Proteomes" id="UP001140087"/>
    </source>
</evidence>
<reference evidence="1" key="1">
    <citation type="submission" date="2022-07" db="EMBL/GenBank/DDBJ databases">
        <title>Phylogenomic reconstructions and comparative analyses of Kickxellomycotina fungi.</title>
        <authorList>
            <person name="Reynolds N.K."/>
            <person name="Stajich J.E."/>
            <person name="Barry K."/>
            <person name="Grigoriev I.V."/>
            <person name="Crous P."/>
            <person name="Smith M.E."/>
        </authorList>
    </citation>
    <scope>NUCLEOTIDE SEQUENCE</scope>
    <source>
        <strain evidence="1">BCRC 34780</strain>
    </source>
</reference>
<name>A0ACC1LG28_9FUNG</name>
<keyword evidence="2" id="KW-1185">Reference proteome</keyword>
<dbReference type="EMBL" id="JANBUN010000018">
    <property type="protein sequence ID" value="KAJ2808049.1"/>
    <property type="molecule type" value="Genomic_DNA"/>
</dbReference>
<sequence length="257" mass="27977">MIHAGDQFAYQLGGQSAAGSGPGVSPIAYSQGPFAPAPPEHGMFVPSQAQQPQTPQQQQHHAMLANMGTFGDPAMLQQLQRHPPSGPQHPSQAFAPDLPLQHQQRPQLPMGGGVPGFGAYHPDVPIDHQQLQVPPPPPPAPPPQPLPATNDAGESPVFVNSKQYHRIVKRREARARMLAEHKLNMKRKPYLHESRHRHAMRRPRGPGGRFLTAAEIAQMEESGELPRQNQSAAESRATSAHRDSPPTDSGRSRSPSR</sequence>
<comment type="caution">
    <text evidence="1">The sequence shown here is derived from an EMBL/GenBank/DDBJ whole genome shotgun (WGS) entry which is preliminary data.</text>
</comment>